<feature type="region of interest" description="Disordered" evidence="1">
    <location>
        <begin position="64"/>
        <end position="90"/>
    </location>
</feature>
<keyword evidence="3" id="KW-1185">Reference proteome</keyword>
<reference evidence="3" key="1">
    <citation type="submission" date="2016-11" db="EMBL/GenBank/DDBJ databases">
        <authorList>
            <person name="Varghese N."/>
            <person name="Submissions S."/>
        </authorList>
    </citation>
    <scope>NUCLEOTIDE SEQUENCE [LARGE SCALE GENOMIC DNA]</scope>
    <source>
        <strain evidence="3">DSM 29326</strain>
    </source>
</reference>
<dbReference type="AlphaFoldDB" id="A0A1M4V0T5"/>
<sequence length="90" mass="10128">MKGDPLDPAGLIREAYRIPEITARDCRVIFLDWAMKGDAAFDLRERVKALLTRYADQPVDHPMTQTLLAGLQDAPPPRRRGGRAGRTDRV</sequence>
<evidence type="ECO:0000313" key="3">
    <source>
        <dbReference type="Proteomes" id="UP000183987"/>
    </source>
</evidence>
<evidence type="ECO:0000256" key="1">
    <source>
        <dbReference type="SAM" id="MobiDB-lite"/>
    </source>
</evidence>
<dbReference type="Proteomes" id="UP000183987">
    <property type="component" value="Unassembled WGS sequence"/>
</dbReference>
<dbReference type="RefSeq" id="WP_342742682.1">
    <property type="nucleotide sequence ID" value="NZ_FQUE01000001.1"/>
</dbReference>
<name>A0A1M4V0T5_LOKAT</name>
<dbReference type="EMBL" id="FQUE01000001">
    <property type="protein sequence ID" value="SHE62520.1"/>
    <property type="molecule type" value="Genomic_DNA"/>
</dbReference>
<accession>A0A1M4V0T5</accession>
<gene>
    <name evidence="2" type="ORF">SAMN05444339_101909</name>
</gene>
<dbReference type="STRING" id="366533.SAMN05444339_101909"/>
<protein>
    <submittedName>
        <fullName evidence="2">Uncharacterized protein</fullName>
    </submittedName>
</protein>
<evidence type="ECO:0000313" key="2">
    <source>
        <dbReference type="EMBL" id="SHE62520.1"/>
    </source>
</evidence>
<organism evidence="2 3">
    <name type="scientific">Loktanella atrilutea</name>
    <dbReference type="NCBI Taxonomy" id="366533"/>
    <lineage>
        <taxon>Bacteria</taxon>
        <taxon>Pseudomonadati</taxon>
        <taxon>Pseudomonadota</taxon>
        <taxon>Alphaproteobacteria</taxon>
        <taxon>Rhodobacterales</taxon>
        <taxon>Roseobacteraceae</taxon>
        <taxon>Loktanella</taxon>
    </lineage>
</organism>
<proteinExistence type="predicted"/>